<name>A0A382BSH9_9ZZZZ</name>
<proteinExistence type="predicted"/>
<feature type="non-terminal residue" evidence="1">
    <location>
        <position position="246"/>
    </location>
</feature>
<protein>
    <submittedName>
        <fullName evidence="1">Uncharacterized protein</fullName>
    </submittedName>
</protein>
<accession>A0A382BSH9</accession>
<sequence length="246" mass="27858">MNIFMKKHFIFLVWFWSFSLSQEYEIITYQVSTTQKSISSDSLVLMGTIGSSLYQNSSSDSLQLKGGMTQILTNLFKSPPLLTTFISDTIKKDGMPVIIRAIATDLNGINGSNLFIQPGGGEPFVFPMVALDDSTFEASVPESLLTVRNFRAWVVSVDGMYYETTSQYNTPSMEFSVSELSMSNTFSHYPDGIESERWRMMSWPGVLDNNALETSSLERGHVFYDWDISTNNWTKPETREPGKAYW</sequence>
<gene>
    <name evidence="1" type="ORF">METZ01_LOCUS169325</name>
</gene>
<reference evidence="1" key="1">
    <citation type="submission" date="2018-05" db="EMBL/GenBank/DDBJ databases">
        <authorList>
            <person name="Lanie J.A."/>
            <person name="Ng W.-L."/>
            <person name="Kazmierczak K.M."/>
            <person name="Andrzejewski T.M."/>
            <person name="Davidsen T.M."/>
            <person name="Wayne K.J."/>
            <person name="Tettelin H."/>
            <person name="Glass J.I."/>
            <person name="Rusch D."/>
            <person name="Podicherti R."/>
            <person name="Tsui H.-C.T."/>
            <person name="Winkler M.E."/>
        </authorList>
    </citation>
    <scope>NUCLEOTIDE SEQUENCE</scope>
</reference>
<evidence type="ECO:0000313" key="1">
    <source>
        <dbReference type="EMBL" id="SVB16471.1"/>
    </source>
</evidence>
<dbReference type="EMBL" id="UINC01031049">
    <property type="protein sequence ID" value="SVB16471.1"/>
    <property type="molecule type" value="Genomic_DNA"/>
</dbReference>
<dbReference type="AlphaFoldDB" id="A0A382BSH9"/>
<organism evidence="1">
    <name type="scientific">marine metagenome</name>
    <dbReference type="NCBI Taxonomy" id="408172"/>
    <lineage>
        <taxon>unclassified sequences</taxon>
        <taxon>metagenomes</taxon>
        <taxon>ecological metagenomes</taxon>
    </lineage>
</organism>